<dbReference type="Gene3D" id="3.30.70.330">
    <property type="match status" value="1"/>
</dbReference>
<dbReference type="GeneID" id="102817175"/>
<accession>A0A9B0U1I4</accession>
<evidence type="ECO:0000313" key="2">
    <source>
        <dbReference type="RefSeq" id="XP_006870634.1"/>
    </source>
</evidence>
<gene>
    <name evidence="2" type="primary">LOC102817175</name>
</gene>
<proteinExistence type="predicted"/>
<dbReference type="AlphaFoldDB" id="A0A9B0U1I4"/>
<organism evidence="1 2">
    <name type="scientific">Chrysochloris asiatica</name>
    <name type="common">Cape golden mole</name>
    <dbReference type="NCBI Taxonomy" id="185453"/>
    <lineage>
        <taxon>Eukaryota</taxon>
        <taxon>Metazoa</taxon>
        <taxon>Chordata</taxon>
        <taxon>Craniata</taxon>
        <taxon>Vertebrata</taxon>
        <taxon>Euteleostomi</taxon>
        <taxon>Mammalia</taxon>
        <taxon>Eutheria</taxon>
        <taxon>Afrotheria</taxon>
        <taxon>Chrysochloridae</taxon>
        <taxon>Chrysochlorinae</taxon>
        <taxon>Chrysochloris</taxon>
    </lineage>
</organism>
<dbReference type="GO" id="GO:0003676">
    <property type="term" value="F:nucleic acid binding"/>
    <property type="evidence" value="ECO:0007669"/>
    <property type="project" value="InterPro"/>
</dbReference>
<dbReference type="RefSeq" id="XP_006870634.1">
    <property type="nucleotide sequence ID" value="XM_006870572.1"/>
</dbReference>
<keyword evidence="1" id="KW-1185">Reference proteome</keyword>
<reference evidence="2" key="1">
    <citation type="submission" date="2025-08" db="UniProtKB">
        <authorList>
            <consortium name="RefSeq"/>
        </authorList>
    </citation>
    <scope>IDENTIFICATION</scope>
    <source>
        <tissue evidence="2">Spleen</tissue>
    </source>
</reference>
<evidence type="ECO:0000313" key="1">
    <source>
        <dbReference type="Proteomes" id="UP000504623"/>
    </source>
</evidence>
<name>A0A9B0U1I4_CHRAS</name>
<protein>
    <submittedName>
        <fullName evidence="2">LOW QUALITY PROTEIN: uncharacterized protein C6orf201 homolog</fullName>
    </submittedName>
</protein>
<dbReference type="CTD" id="102896425"/>
<dbReference type="InterPro" id="IPR027827">
    <property type="entry name" value="Tex56"/>
</dbReference>
<sequence length="264" mass="30586">METARNTQITLKFPPLDRSQKVKNYDRPDVLHDTFKTLSALHKLLPSRLTDVLYSYKSEEDKRKCRDSELSGLERMLARQQLLEEIHLTPKPSSQLIWKRRANDNASHGWKRCRLWRKAIKEPPMSTVVVRWLKRNLQPTEDIQSVIQKLSVFGPIQSFTHCGRQSAVVVFKDVTSACNAVNAFSSRSPGNSNSVQCSWQQQFMSKDVRFLCKSLQLTLQNSFPHQVKYHCHKRDVSTEKGTIEVYLVQALVIRVVSHHFLRCP</sequence>
<dbReference type="PANTHER" id="PTHR35968">
    <property type="entry name" value="CHROMOSOME 6 C6ORF201 HOMOLOG"/>
    <property type="match status" value="1"/>
</dbReference>
<dbReference type="InterPro" id="IPR012677">
    <property type="entry name" value="Nucleotide-bd_a/b_plait_sf"/>
</dbReference>
<dbReference type="SUPFAM" id="SSF54928">
    <property type="entry name" value="RNA-binding domain, RBD"/>
    <property type="match status" value="1"/>
</dbReference>
<dbReference type="Proteomes" id="UP000504623">
    <property type="component" value="Unplaced"/>
</dbReference>
<dbReference type="InterPro" id="IPR035979">
    <property type="entry name" value="RBD_domain_sf"/>
</dbReference>
<dbReference type="Pfam" id="PF15023">
    <property type="entry name" value="DUF4523"/>
    <property type="match status" value="1"/>
</dbReference>
<dbReference type="PANTHER" id="PTHR35968:SF1">
    <property type="entry name" value="TESTIS EXPRESSED PROTEIN 56"/>
    <property type="match status" value="1"/>
</dbReference>
<dbReference type="OrthoDB" id="6077037at2759"/>